<dbReference type="Proteomes" id="UP000034264">
    <property type="component" value="Unassembled WGS sequence"/>
</dbReference>
<feature type="transmembrane region" description="Helical" evidence="1">
    <location>
        <begin position="153"/>
        <end position="173"/>
    </location>
</feature>
<sequence length="186" mass="20114">MWFYLALATSLISAISVIFSKKILKGVSPSVLTWCTLLLATPIIAISAIKEGVPDLNILFAVGVTGSVLFYTISTIVQFRAMKIADLSAIYPLVALGPILTLIVAFLPPLNEKPSFIAIVGVLVTLFGTYTLNVSNVKEGLLRPIKLLFENKASALMILSVFLGSVVIGFEFIRRGVWNGKIDGNR</sequence>
<accession>A0A0G1M275</accession>
<keyword evidence="1" id="KW-0472">Membrane</keyword>
<feature type="transmembrane region" description="Helical" evidence="1">
    <location>
        <begin position="89"/>
        <end position="108"/>
    </location>
</feature>
<reference evidence="3 4" key="1">
    <citation type="journal article" date="2015" name="Nature">
        <title>rRNA introns, odd ribosomes, and small enigmatic genomes across a large radiation of phyla.</title>
        <authorList>
            <person name="Brown C.T."/>
            <person name="Hug L.A."/>
            <person name="Thomas B.C."/>
            <person name="Sharon I."/>
            <person name="Castelle C.J."/>
            <person name="Singh A."/>
            <person name="Wilkins M.J."/>
            <person name="Williams K.H."/>
            <person name="Banfield J.F."/>
        </authorList>
    </citation>
    <scope>NUCLEOTIDE SEQUENCE [LARGE SCALE GENOMIC DNA]</scope>
</reference>
<protein>
    <recommendedName>
        <fullName evidence="2">EamA domain-containing protein</fullName>
    </recommendedName>
</protein>
<gene>
    <name evidence="3" type="ORF">UX05_C0015G0003</name>
</gene>
<dbReference type="AlphaFoldDB" id="A0A0G1M275"/>
<dbReference type="GO" id="GO:0016020">
    <property type="term" value="C:membrane"/>
    <property type="evidence" value="ECO:0007669"/>
    <property type="project" value="InterPro"/>
</dbReference>
<dbReference type="InterPro" id="IPR000620">
    <property type="entry name" value="EamA_dom"/>
</dbReference>
<keyword evidence="1" id="KW-1133">Transmembrane helix</keyword>
<dbReference type="Pfam" id="PF00892">
    <property type="entry name" value="EamA"/>
    <property type="match status" value="1"/>
</dbReference>
<keyword evidence="1" id="KW-0812">Transmembrane</keyword>
<evidence type="ECO:0000259" key="2">
    <source>
        <dbReference type="Pfam" id="PF00892"/>
    </source>
</evidence>
<dbReference type="SUPFAM" id="SSF103481">
    <property type="entry name" value="Multidrug resistance efflux transporter EmrE"/>
    <property type="match status" value="1"/>
</dbReference>
<feature type="transmembrane region" description="Helical" evidence="1">
    <location>
        <begin position="56"/>
        <end position="77"/>
    </location>
</feature>
<name>A0A0G1M275_9BACT</name>
<dbReference type="EMBL" id="LCKS01000015">
    <property type="protein sequence ID" value="KKU02192.1"/>
    <property type="molecule type" value="Genomic_DNA"/>
</dbReference>
<evidence type="ECO:0000313" key="4">
    <source>
        <dbReference type="Proteomes" id="UP000034264"/>
    </source>
</evidence>
<feature type="transmembrane region" description="Helical" evidence="1">
    <location>
        <begin position="30"/>
        <end position="49"/>
    </location>
</feature>
<comment type="caution">
    <text evidence="3">The sequence shown here is derived from an EMBL/GenBank/DDBJ whole genome shotgun (WGS) entry which is preliminary data.</text>
</comment>
<dbReference type="Gene3D" id="1.10.3730.20">
    <property type="match status" value="1"/>
</dbReference>
<feature type="transmembrane region" description="Helical" evidence="1">
    <location>
        <begin position="115"/>
        <end position="133"/>
    </location>
</feature>
<proteinExistence type="predicted"/>
<organism evidence="3 4">
    <name type="scientific">Candidatus Amesbacteria bacterium GW2011_GWC2_45_19</name>
    <dbReference type="NCBI Taxonomy" id="1618366"/>
    <lineage>
        <taxon>Bacteria</taxon>
        <taxon>Candidatus Amesiibacteriota</taxon>
    </lineage>
</organism>
<evidence type="ECO:0000313" key="3">
    <source>
        <dbReference type="EMBL" id="KKU02192.1"/>
    </source>
</evidence>
<feature type="domain" description="EamA" evidence="2">
    <location>
        <begin position="2"/>
        <end position="133"/>
    </location>
</feature>
<dbReference type="InterPro" id="IPR037185">
    <property type="entry name" value="EmrE-like"/>
</dbReference>
<evidence type="ECO:0000256" key="1">
    <source>
        <dbReference type="SAM" id="Phobius"/>
    </source>
</evidence>